<evidence type="ECO:0000256" key="4">
    <source>
        <dbReference type="ARBA" id="ARBA00022989"/>
    </source>
</evidence>
<keyword evidence="7" id="KW-0393">Immunoglobulin domain</keyword>
<keyword evidence="10" id="KW-1185">Reference proteome</keyword>
<name>A0A674K1F6_9SAUR</name>
<keyword evidence="5" id="KW-0472">Membrane</keyword>
<dbReference type="Ensembl" id="ENSTMTT00000026051.1">
    <property type="protein sequence ID" value="ENSTMTP00000025159.1"/>
    <property type="gene ID" value="ENSTMTG00000018330.1"/>
</dbReference>
<comment type="subcellular location">
    <subcellularLocation>
        <location evidence="1">Membrane</location>
    </subcellularLocation>
</comment>
<dbReference type="PROSITE" id="PS50835">
    <property type="entry name" value="IG_LIKE"/>
    <property type="match status" value="1"/>
</dbReference>
<dbReference type="GeneTree" id="ENSGT00950000185312"/>
<evidence type="ECO:0000256" key="1">
    <source>
        <dbReference type="ARBA" id="ARBA00004370"/>
    </source>
</evidence>
<evidence type="ECO:0000256" key="6">
    <source>
        <dbReference type="ARBA" id="ARBA00023157"/>
    </source>
</evidence>
<evidence type="ECO:0000259" key="8">
    <source>
        <dbReference type="PROSITE" id="PS50835"/>
    </source>
</evidence>
<organism evidence="9 10">
    <name type="scientific">Terrapene triunguis</name>
    <name type="common">Three-toed box turtle</name>
    <dbReference type="NCBI Taxonomy" id="2587831"/>
    <lineage>
        <taxon>Eukaryota</taxon>
        <taxon>Metazoa</taxon>
        <taxon>Chordata</taxon>
        <taxon>Craniata</taxon>
        <taxon>Vertebrata</taxon>
        <taxon>Euteleostomi</taxon>
        <taxon>Archelosauria</taxon>
        <taxon>Testudinata</taxon>
        <taxon>Testudines</taxon>
        <taxon>Cryptodira</taxon>
        <taxon>Durocryptodira</taxon>
        <taxon>Testudinoidea</taxon>
        <taxon>Emydidae</taxon>
        <taxon>Terrapene</taxon>
    </lineage>
</organism>
<evidence type="ECO:0000256" key="3">
    <source>
        <dbReference type="ARBA" id="ARBA00022729"/>
    </source>
</evidence>
<dbReference type="InterPro" id="IPR000920">
    <property type="entry name" value="Myelin_P0-rel"/>
</dbReference>
<reference evidence="9" key="1">
    <citation type="submission" date="2025-08" db="UniProtKB">
        <authorList>
            <consortium name="Ensembl"/>
        </authorList>
    </citation>
    <scope>IDENTIFICATION</scope>
</reference>
<keyword evidence="3" id="KW-0732">Signal</keyword>
<protein>
    <recommendedName>
        <fullName evidence="8">Ig-like domain-containing protein</fullName>
    </recommendedName>
</protein>
<keyword evidence="6" id="KW-1015">Disulfide bond</keyword>
<keyword evidence="4" id="KW-1133">Transmembrane helix</keyword>
<evidence type="ECO:0000256" key="5">
    <source>
        <dbReference type="ARBA" id="ARBA00023136"/>
    </source>
</evidence>
<reference evidence="9" key="2">
    <citation type="submission" date="2025-09" db="UniProtKB">
        <authorList>
            <consortium name="Ensembl"/>
        </authorList>
    </citation>
    <scope>IDENTIFICATION</scope>
</reference>
<dbReference type="GO" id="GO:0009986">
    <property type="term" value="C:cell surface"/>
    <property type="evidence" value="ECO:0007669"/>
    <property type="project" value="TreeGrafter"/>
</dbReference>
<evidence type="ECO:0000313" key="9">
    <source>
        <dbReference type="Ensembl" id="ENSTMTP00000025159.1"/>
    </source>
</evidence>
<dbReference type="InterPro" id="IPR036179">
    <property type="entry name" value="Ig-like_dom_sf"/>
</dbReference>
<dbReference type="InterPro" id="IPR007110">
    <property type="entry name" value="Ig-like_dom"/>
</dbReference>
<accession>A0A674K1F6</accession>
<sequence>MSGVEFGVLFQLQQRFSVSWGGERQLLTFIFPFPLPHPQTVRVSALDVKTPEELFVENGTEARLPCTFSSRDVISSAASISWSFQPEGATTPISVRALCLG</sequence>
<dbReference type="Proteomes" id="UP000472274">
    <property type="component" value="Unplaced"/>
</dbReference>
<evidence type="ECO:0000256" key="2">
    <source>
        <dbReference type="ARBA" id="ARBA00022692"/>
    </source>
</evidence>
<dbReference type="PANTHER" id="PTHR13869:SF19">
    <property type="entry name" value="MYELIN PROTEIN ZERO-LIKE PROTEIN 1"/>
    <property type="match status" value="1"/>
</dbReference>
<dbReference type="AlphaFoldDB" id="A0A674K1F6"/>
<dbReference type="Gene3D" id="2.60.40.10">
    <property type="entry name" value="Immunoglobulins"/>
    <property type="match status" value="1"/>
</dbReference>
<feature type="domain" description="Ig-like" evidence="8">
    <location>
        <begin position="38"/>
        <end position="82"/>
    </location>
</feature>
<keyword evidence="2" id="KW-0812">Transmembrane</keyword>
<dbReference type="InParanoid" id="A0A674K1F6"/>
<evidence type="ECO:0000313" key="10">
    <source>
        <dbReference type="Proteomes" id="UP000472274"/>
    </source>
</evidence>
<dbReference type="PANTHER" id="PTHR13869">
    <property type="entry name" value="MYELIN P0 RELATED"/>
    <property type="match status" value="1"/>
</dbReference>
<dbReference type="GO" id="GO:0005886">
    <property type="term" value="C:plasma membrane"/>
    <property type="evidence" value="ECO:0007669"/>
    <property type="project" value="TreeGrafter"/>
</dbReference>
<evidence type="ECO:0000256" key="7">
    <source>
        <dbReference type="ARBA" id="ARBA00023319"/>
    </source>
</evidence>
<dbReference type="GO" id="GO:0005925">
    <property type="term" value="C:focal adhesion"/>
    <property type="evidence" value="ECO:0007669"/>
    <property type="project" value="TreeGrafter"/>
</dbReference>
<dbReference type="InterPro" id="IPR013783">
    <property type="entry name" value="Ig-like_fold"/>
</dbReference>
<proteinExistence type="predicted"/>
<dbReference type="SUPFAM" id="SSF48726">
    <property type="entry name" value="Immunoglobulin"/>
    <property type="match status" value="1"/>
</dbReference>